<evidence type="ECO:0000313" key="2">
    <source>
        <dbReference type="EMBL" id="KAJ7981762.1"/>
    </source>
</evidence>
<dbReference type="AlphaFoldDB" id="A0AAD7QHS4"/>
<evidence type="ECO:0000313" key="3">
    <source>
        <dbReference type="Proteomes" id="UP001163823"/>
    </source>
</evidence>
<reference evidence="2 3" key="1">
    <citation type="journal article" date="2023" name="Science">
        <title>Elucidation of the pathway for biosynthesis of saponin adjuvants from the soapbark tree.</title>
        <authorList>
            <person name="Reed J."/>
            <person name="Orme A."/>
            <person name="El-Demerdash A."/>
            <person name="Owen C."/>
            <person name="Martin L.B.B."/>
            <person name="Misra R.C."/>
            <person name="Kikuchi S."/>
            <person name="Rejzek M."/>
            <person name="Martin A.C."/>
            <person name="Harkess A."/>
            <person name="Leebens-Mack J."/>
            <person name="Louveau T."/>
            <person name="Stephenson M.J."/>
            <person name="Osbourn A."/>
        </authorList>
    </citation>
    <scope>NUCLEOTIDE SEQUENCE [LARGE SCALE GENOMIC DNA]</scope>
    <source>
        <strain evidence="2">S10</strain>
    </source>
</reference>
<keyword evidence="3" id="KW-1185">Reference proteome</keyword>
<protein>
    <submittedName>
        <fullName evidence="2">Uncharacterized protein</fullName>
    </submittedName>
</protein>
<dbReference type="Proteomes" id="UP001163823">
    <property type="component" value="Chromosome 1"/>
</dbReference>
<proteinExistence type="predicted"/>
<name>A0AAD7QHS4_QUISA</name>
<comment type="caution">
    <text evidence="2">The sequence shown here is derived from an EMBL/GenBank/DDBJ whole genome shotgun (WGS) entry which is preliminary data.</text>
</comment>
<organism evidence="2 3">
    <name type="scientific">Quillaja saponaria</name>
    <name type="common">Soap bark tree</name>
    <dbReference type="NCBI Taxonomy" id="32244"/>
    <lineage>
        <taxon>Eukaryota</taxon>
        <taxon>Viridiplantae</taxon>
        <taxon>Streptophyta</taxon>
        <taxon>Embryophyta</taxon>
        <taxon>Tracheophyta</taxon>
        <taxon>Spermatophyta</taxon>
        <taxon>Magnoliopsida</taxon>
        <taxon>eudicotyledons</taxon>
        <taxon>Gunneridae</taxon>
        <taxon>Pentapetalae</taxon>
        <taxon>rosids</taxon>
        <taxon>fabids</taxon>
        <taxon>Fabales</taxon>
        <taxon>Quillajaceae</taxon>
        <taxon>Quillaja</taxon>
    </lineage>
</organism>
<feature type="region of interest" description="Disordered" evidence="1">
    <location>
        <begin position="90"/>
        <end position="126"/>
    </location>
</feature>
<dbReference type="EMBL" id="JARAOO010000001">
    <property type="protein sequence ID" value="KAJ7981762.1"/>
    <property type="molecule type" value="Genomic_DNA"/>
</dbReference>
<sequence>MASMSTIFLTKRTACINISKVKSLSSHRYSRTASTASFSSAYERAEGNNAVAEANNDDIDVRDSPAKAVEMSDNVGDTAKETMDGKWRAAKETTQKVKEAVTGGGEYNKEVEEGPFNVESLKETET</sequence>
<feature type="compositionally biased region" description="Basic and acidic residues" evidence="1">
    <location>
        <begin position="90"/>
        <end position="99"/>
    </location>
</feature>
<evidence type="ECO:0000256" key="1">
    <source>
        <dbReference type="SAM" id="MobiDB-lite"/>
    </source>
</evidence>
<gene>
    <name evidence="2" type="ORF">O6P43_000983</name>
</gene>
<dbReference type="KEGG" id="qsa:O6P43_000983"/>
<accession>A0AAD7QHS4</accession>